<gene>
    <name evidence="1" type="ordered locus">BAbS19_I09530</name>
</gene>
<accession>A0A0F6AQQ2</accession>
<reference evidence="1 2" key="1">
    <citation type="journal article" date="2008" name="PLoS ONE">
        <title>Genome sequence of Brucella abortus vaccine strain S19 compared to virulent strains yields candidate virulence genes.</title>
        <authorList>
            <person name="Crasta O.R."/>
            <person name="Folkerts O."/>
            <person name="Fei Z."/>
            <person name="Mane S.P."/>
            <person name="Evans C."/>
            <person name="Martino-Catt S."/>
            <person name="Bricker B."/>
            <person name="Yu G."/>
            <person name="Du L."/>
            <person name="Sobral B.W."/>
        </authorList>
    </citation>
    <scope>NUCLEOTIDE SEQUENCE [LARGE SCALE GENOMIC DNA]</scope>
    <source>
        <strain evidence="1 2">S19</strain>
    </source>
</reference>
<evidence type="ECO:0000313" key="2">
    <source>
        <dbReference type="Proteomes" id="UP000002565"/>
    </source>
</evidence>
<dbReference type="AlphaFoldDB" id="A0A0F6AQQ2"/>
<dbReference type="EMBL" id="CP000887">
    <property type="protein sequence ID" value="ACD72468.1"/>
    <property type="molecule type" value="Genomic_DNA"/>
</dbReference>
<name>A0A0F6AQQ2_BRUA1</name>
<protein>
    <submittedName>
        <fullName evidence="1">Uncharacterized protein</fullName>
    </submittedName>
</protein>
<dbReference type="KEGG" id="bmc:BAbS19_I09530"/>
<dbReference type="HOGENOM" id="CLU_220219_0_0_5"/>
<organism evidence="1 2">
    <name type="scientific">Brucella abortus (strain S19)</name>
    <dbReference type="NCBI Taxonomy" id="430066"/>
    <lineage>
        <taxon>Bacteria</taxon>
        <taxon>Pseudomonadati</taxon>
        <taxon>Pseudomonadota</taxon>
        <taxon>Alphaproteobacteria</taxon>
        <taxon>Hyphomicrobiales</taxon>
        <taxon>Brucellaceae</taxon>
        <taxon>Brucella/Ochrobactrum group</taxon>
        <taxon>Brucella</taxon>
    </lineage>
</organism>
<dbReference type="Proteomes" id="UP000002565">
    <property type="component" value="Chromosome 1"/>
</dbReference>
<proteinExistence type="predicted"/>
<evidence type="ECO:0000313" key="1">
    <source>
        <dbReference type="EMBL" id="ACD72468.1"/>
    </source>
</evidence>
<sequence>MGSSSLAPTNMGEFLQLVSNGSFVTPRLRARAFPAEM</sequence>